<evidence type="ECO:0000313" key="2">
    <source>
        <dbReference type="EMBL" id="KAJ1128252.1"/>
    </source>
</evidence>
<accession>A0AAV7PLZ2</accession>
<name>A0AAV7PLZ2_PLEWA</name>
<evidence type="ECO:0000256" key="1">
    <source>
        <dbReference type="SAM" id="MobiDB-lite"/>
    </source>
</evidence>
<dbReference type="PANTHER" id="PTHR21533">
    <property type="entry name" value="LEUCINE-RICH PROTEIN"/>
    <property type="match status" value="1"/>
</dbReference>
<protein>
    <recommendedName>
        <fullName evidence="4">BZIP domain-containing protein</fullName>
    </recommendedName>
</protein>
<feature type="region of interest" description="Disordered" evidence="1">
    <location>
        <begin position="152"/>
        <end position="177"/>
    </location>
</feature>
<proteinExistence type="predicted"/>
<dbReference type="PANTHER" id="PTHR21533:SF17">
    <property type="entry name" value="PROTEIN CHIBBY HOMOLOG 3"/>
    <property type="match status" value="1"/>
</dbReference>
<keyword evidence="3" id="KW-1185">Reference proteome</keyword>
<dbReference type="InterPro" id="IPR028118">
    <property type="entry name" value="Chibby_fam"/>
</dbReference>
<dbReference type="Proteomes" id="UP001066276">
    <property type="component" value="Chromosome 7"/>
</dbReference>
<evidence type="ECO:0008006" key="4">
    <source>
        <dbReference type="Google" id="ProtNLM"/>
    </source>
</evidence>
<reference evidence="2" key="1">
    <citation type="journal article" date="2022" name="bioRxiv">
        <title>Sequencing and chromosome-scale assembly of the giantPleurodeles waltlgenome.</title>
        <authorList>
            <person name="Brown T."/>
            <person name="Elewa A."/>
            <person name="Iarovenko S."/>
            <person name="Subramanian E."/>
            <person name="Araus A.J."/>
            <person name="Petzold A."/>
            <person name="Susuki M."/>
            <person name="Suzuki K.-i.T."/>
            <person name="Hayashi T."/>
            <person name="Toyoda A."/>
            <person name="Oliveira C."/>
            <person name="Osipova E."/>
            <person name="Leigh N.D."/>
            <person name="Simon A."/>
            <person name="Yun M.H."/>
        </authorList>
    </citation>
    <scope>NUCLEOTIDE SEQUENCE</scope>
    <source>
        <strain evidence="2">20211129_DDA</strain>
        <tissue evidence="2">Liver</tissue>
    </source>
</reference>
<dbReference type="AlphaFoldDB" id="A0AAV7PLZ2"/>
<sequence length="177" mass="20223">MPPIVVDNGPLCTPLVGCHSCFSKFNPKRAPVRQACCVSTFQMRNPNIKLSELSLDYGPPKVCLSHHKYVFQQGQWMQESTTPRSHRPQDKKLRARNKALREENNYLKLQLELVMDMLTEATARVHTLEGKLEQYPEKEELGDNVRVVMMPPKDEVSPGRTISANRRAKHANENTNN</sequence>
<evidence type="ECO:0000313" key="3">
    <source>
        <dbReference type="Proteomes" id="UP001066276"/>
    </source>
</evidence>
<dbReference type="EMBL" id="JANPWB010000011">
    <property type="protein sequence ID" value="KAJ1128252.1"/>
    <property type="molecule type" value="Genomic_DNA"/>
</dbReference>
<gene>
    <name evidence="2" type="ORF">NDU88_006631</name>
</gene>
<organism evidence="2 3">
    <name type="scientific">Pleurodeles waltl</name>
    <name type="common">Iberian ribbed newt</name>
    <dbReference type="NCBI Taxonomy" id="8319"/>
    <lineage>
        <taxon>Eukaryota</taxon>
        <taxon>Metazoa</taxon>
        <taxon>Chordata</taxon>
        <taxon>Craniata</taxon>
        <taxon>Vertebrata</taxon>
        <taxon>Euteleostomi</taxon>
        <taxon>Amphibia</taxon>
        <taxon>Batrachia</taxon>
        <taxon>Caudata</taxon>
        <taxon>Salamandroidea</taxon>
        <taxon>Salamandridae</taxon>
        <taxon>Pleurodelinae</taxon>
        <taxon>Pleurodeles</taxon>
    </lineage>
</organism>
<dbReference type="Pfam" id="PF14645">
    <property type="entry name" value="Chibby"/>
    <property type="match status" value="1"/>
</dbReference>
<comment type="caution">
    <text evidence="2">The sequence shown here is derived from an EMBL/GenBank/DDBJ whole genome shotgun (WGS) entry which is preliminary data.</text>
</comment>